<dbReference type="STRING" id="341454.A0A4S2N5D5"/>
<evidence type="ECO:0000256" key="2">
    <source>
        <dbReference type="ARBA" id="ARBA00010992"/>
    </source>
</evidence>
<dbReference type="InterPro" id="IPR003663">
    <property type="entry name" value="Sugar/inositol_transpt"/>
</dbReference>
<feature type="transmembrane region" description="Helical" evidence="10">
    <location>
        <begin position="80"/>
        <end position="98"/>
    </location>
</feature>
<feature type="transmembrane region" description="Helical" evidence="10">
    <location>
        <begin position="172"/>
        <end position="191"/>
    </location>
</feature>
<dbReference type="EMBL" id="ML220112">
    <property type="protein sequence ID" value="TGZ84488.1"/>
    <property type="molecule type" value="Genomic_DNA"/>
</dbReference>
<dbReference type="Pfam" id="PF00083">
    <property type="entry name" value="Sugar_tr"/>
    <property type="match status" value="1"/>
</dbReference>
<dbReference type="CDD" id="cd17356">
    <property type="entry name" value="MFS_HXT"/>
    <property type="match status" value="1"/>
</dbReference>
<feature type="region of interest" description="Disordered" evidence="9">
    <location>
        <begin position="489"/>
        <end position="510"/>
    </location>
</feature>
<evidence type="ECO:0000256" key="6">
    <source>
        <dbReference type="ARBA" id="ARBA00023136"/>
    </source>
</evidence>
<feature type="domain" description="Major facilitator superfamily (MFS) profile" evidence="11">
    <location>
        <begin position="2"/>
        <end position="447"/>
    </location>
</feature>
<dbReference type="FunFam" id="1.20.1250.20:FF:000115">
    <property type="entry name" value="High-affinity glucose transporter"/>
    <property type="match status" value="1"/>
</dbReference>
<dbReference type="GO" id="GO:0005351">
    <property type="term" value="F:carbohydrate:proton symporter activity"/>
    <property type="evidence" value="ECO:0007669"/>
    <property type="project" value="TreeGrafter"/>
</dbReference>
<dbReference type="PANTHER" id="PTHR48022">
    <property type="entry name" value="PLASTIDIC GLUCOSE TRANSPORTER 4"/>
    <property type="match status" value="1"/>
</dbReference>
<gene>
    <name evidence="12" type="ORF">EX30DRAFT_337013</name>
</gene>
<name>A0A4S2N5D5_9PEZI</name>
<dbReference type="AlphaFoldDB" id="A0A4S2N5D5"/>
<keyword evidence="6 10" id="KW-0472">Membrane</keyword>
<dbReference type="GO" id="GO:0005536">
    <property type="term" value="F:D-glucose binding"/>
    <property type="evidence" value="ECO:0007669"/>
    <property type="project" value="UniProtKB-ARBA"/>
</dbReference>
<dbReference type="GO" id="GO:0005886">
    <property type="term" value="C:plasma membrane"/>
    <property type="evidence" value="ECO:0007669"/>
    <property type="project" value="UniProtKB-ARBA"/>
</dbReference>
<dbReference type="InterPro" id="IPR050360">
    <property type="entry name" value="MFS_Sugar_Transporters"/>
</dbReference>
<keyword evidence="4 10" id="KW-0812">Transmembrane</keyword>
<dbReference type="InterPro" id="IPR036259">
    <property type="entry name" value="MFS_trans_sf"/>
</dbReference>
<dbReference type="PANTHER" id="PTHR48022:SF17">
    <property type="entry name" value="HEXOSE TRANSPORTER"/>
    <property type="match status" value="1"/>
</dbReference>
<evidence type="ECO:0000313" key="13">
    <source>
        <dbReference type="Proteomes" id="UP000298138"/>
    </source>
</evidence>
<feature type="transmembrane region" description="Helical" evidence="10">
    <location>
        <begin position="53"/>
        <end position="73"/>
    </location>
</feature>
<evidence type="ECO:0000256" key="7">
    <source>
        <dbReference type="ARBA" id="ARBA00023180"/>
    </source>
</evidence>
<dbReference type="NCBIfam" id="TIGR00879">
    <property type="entry name" value="SP"/>
    <property type="match status" value="1"/>
</dbReference>
<comment type="subcellular location">
    <subcellularLocation>
        <location evidence="1">Membrane</location>
        <topology evidence="1">Multi-pass membrane protein</topology>
    </subcellularLocation>
</comment>
<dbReference type="InterPro" id="IPR020846">
    <property type="entry name" value="MFS_dom"/>
</dbReference>
<evidence type="ECO:0000256" key="10">
    <source>
        <dbReference type="SAM" id="Phobius"/>
    </source>
</evidence>
<proteinExistence type="inferred from homology"/>
<protein>
    <submittedName>
        <fullName evidence="12">General substrate transporter</fullName>
    </submittedName>
</protein>
<feature type="transmembrane region" description="Helical" evidence="10">
    <location>
        <begin position="321"/>
        <end position="345"/>
    </location>
</feature>
<dbReference type="InParanoid" id="A0A4S2N5D5"/>
<evidence type="ECO:0000256" key="5">
    <source>
        <dbReference type="ARBA" id="ARBA00022989"/>
    </source>
</evidence>
<keyword evidence="13" id="KW-1185">Reference proteome</keyword>
<dbReference type="InterPro" id="IPR005828">
    <property type="entry name" value="MFS_sugar_transport-like"/>
</dbReference>
<feature type="transmembrane region" description="Helical" evidence="10">
    <location>
        <begin position="138"/>
        <end position="160"/>
    </location>
</feature>
<feature type="transmembrane region" description="Helical" evidence="10">
    <location>
        <begin position="425"/>
        <end position="444"/>
    </location>
</feature>
<feature type="transmembrane region" description="Helical" evidence="10">
    <location>
        <begin position="351"/>
        <end position="376"/>
    </location>
</feature>
<evidence type="ECO:0000256" key="8">
    <source>
        <dbReference type="RuleBase" id="RU003346"/>
    </source>
</evidence>
<comment type="similarity">
    <text evidence="2 8">Belongs to the major facilitator superfamily. Sugar transporter (TC 2.A.1.1) family.</text>
</comment>
<dbReference type="PROSITE" id="PS00216">
    <property type="entry name" value="SUGAR_TRANSPORT_1"/>
    <property type="match status" value="2"/>
</dbReference>
<feature type="transmembrane region" description="Helical" evidence="10">
    <location>
        <begin position="104"/>
        <end position="126"/>
    </location>
</feature>
<dbReference type="Proteomes" id="UP000298138">
    <property type="component" value="Unassembled WGS sequence"/>
</dbReference>
<feature type="transmembrane region" description="Helical" evidence="10">
    <location>
        <begin position="258"/>
        <end position="281"/>
    </location>
</feature>
<accession>A0A4S2N5D5</accession>
<feature type="compositionally biased region" description="Basic and acidic residues" evidence="9">
    <location>
        <begin position="491"/>
        <end position="510"/>
    </location>
</feature>
<evidence type="ECO:0000256" key="3">
    <source>
        <dbReference type="ARBA" id="ARBA00022448"/>
    </source>
</evidence>
<evidence type="ECO:0000256" key="9">
    <source>
        <dbReference type="SAM" id="MobiDB-lite"/>
    </source>
</evidence>
<sequence length="510" mass="55481">MIGLFVAFGGILYGYDTGSINGILEMPYFKNQFSKGYKDENGEPGISSGETSLIVSILSVGTILGALAASPFADWLGRRWGLIASCQVFNVGVALQVASTEQNMMIVGRAIAGAGVGLVSAIVPLYQSETAPKWIRGTIVGAYQWAITFGIFLSACVNQGTHLHKDSGSYRIPLGIQHAWAIILTIGMFCLPETPRYLIKMGKYDDAVIALSRLRKLSPENALLRKEIDEVRASHEEMMGLGKASYADCFKGNMGKRLLTGCILQGLQQLTGINFIFYYGTYFFKRAGIKNPFIITLITNIVNIMTTVPGLWLVERIGRRALLFWGAVGMCISDLIVAFVGLAATGEAINTVLIVFVCLFIAFFAASWGPTAWVVTGEIFPLKIRAKALSMTTASNWILNFALSYCTPYLVDSGPGNANLGTKVFFIWGGCNLFATMFVFSLIYETKGLSLEQVDDLYQVCHKAWHSKKYVKEHMGEGTVSAAAANAGVGRVEDTDSEKGARTDHVETKA</sequence>
<evidence type="ECO:0000259" key="11">
    <source>
        <dbReference type="PROSITE" id="PS50850"/>
    </source>
</evidence>
<evidence type="ECO:0000313" key="12">
    <source>
        <dbReference type="EMBL" id="TGZ84488.1"/>
    </source>
</evidence>
<feature type="transmembrane region" description="Helical" evidence="10">
    <location>
        <begin position="388"/>
        <end position="405"/>
    </location>
</feature>
<dbReference type="SUPFAM" id="SSF103473">
    <property type="entry name" value="MFS general substrate transporter"/>
    <property type="match status" value="1"/>
</dbReference>
<keyword evidence="7" id="KW-0325">Glycoprotein</keyword>
<dbReference type="FunCoup" id="A0A4S2N5D5">
    <property type="interactions" value="190"/>
</dbReference>
<evidence type="ECO:0000256" key="4">
    <source>
        <dbReference type="ARBA" id="ARBA00022692"/>
    </source>
</evidence>
<dbReference type="GO" id="GO:0010255">
    <property type="term" value="P:glucose mediated signaling pathway"/>
    <property type="evidence" value="ECO:0007669"/>
    <property type="project" value="UniProtKB-ARBA"/>
</dbReference>
<keyword evidence="5 10" id="KW-1133">Transmembrane helix</keyword>
<organism evidence="12 13">
    <name type="scientific">Ascodesmis nigricans</name>
    <dbReference type="NCBI Taxonomy" id="341454"/>
    <lineage>
        <taxon>Eukaryota</taxon>
        <taxon>Fungi</taxon>
        <taxon>Dikarya</taxon>
        <taxon>Ascomycota</taxon>
        <taxon>Pezizomycotina</taxon>
        <taxon>Pezizomycetes</taxon>
        <taxon>Pezizales</taxon>
        <taxon>Ascodesmidaceae</taxon>
        <taxon>Ascodesmis</taxon>
    </lineage>
</organism>
<dbReference type="InterPro" id="IPR005829">
    <property type="entry name" value="Sugar_transporter_CS"/>
</dbReference>
<dbReference type="PRINTS" id="PR00171">
    <property type="entry name" value="SUGRTRNSPORT"/>
</dbReference>
<dbReference type="PROSITE" id="PS50850">
    <property type="entry name" value="MFS"/>
    <property type="match status" value="1"/>
</dbReference>
<dbReference type="PROSITE" id="PS00217">
    <property type="entry name" value="SUGAR_TRANSPORT_2"/>
    <property type="match status" value="1"/>
</dbReference>
<feature type="transmembrane region" description="Helical" evidence="10">
    <location>
        <begin position="293"/>
        <end position="314"/>
    </location>
</feature>
<dbReference type="OrthoDB" id="6612291at2759"/>
<evidence type="ECO:0000256" key="1">
    <source>
        <dbReference type="ARBA" id="ARBA00004141"/>
    </source>
</evidence>
<dbReference type="Gene3D" id="1.20.1250.20">
    <property type="entry name" value="MFS general substrate transporter like domains"/>
    <property type="match status" value="1"/>
</dbReference>
<keyword evidence="3 8" id="KW-0813">Transport</keyword>
<reference evidence="12 13" key="1">
    <citation type="submission" date="2019-04" db="EMBL/GenBank/DDBJ databases">
        <title>Comparative genomics and transcriptomics to analyze fruiting body development in filamentous ascomycetes.</title>
        <authorList>
            <consortium name="DOE Joint Genome Institute"/>
            <person name="Lutkenhaus R."/>
            <person name="Traeger S."/>
            <person name="Breuer J."/>
            <person name="Kuo A."/>
            <person name="Lipzen A."/>
            <person name="Pangilinan J."/>
            <person name="Dilworth D."/>
            <person name="Sandor L."/>
            <person name="Poggeler S."/>
            <person name="Barry K."/>
            <person name="Grigoriev I.V."/>
            <person name="Nowrousian M."/>
        </authorList>
    </citation>
    <scope>NUCLEOTIDE SEQUENCE [LARGE SCALE GENOMIC DNA]</scope>
    <source>
        <strain evidence="12 13">CBS 389.68</strain>
    </source>
</reference>